<accession>A0A409X5C2</accession>
<keyword evidence="2" id="KW-1185">Reference proteome</keyword>
<proteinExistence type="predicted"/>
<reference evidence="1 2" key="1">
    <citation type="journal article" date="2018" name="Evol. Lett.">
        <title>Horizontal gene cluster transfer increased hallucinogenic mushroom diversity.</title>
        <authorList>
            <person name="Reynolds H.T."/>
            <person name="Vijayakumar V."/>
            <person name="Gluck-Thaler E."/>
            <person name="Korotkin H.B."/>
            <person name="Matheny P.B."/>
            <person name="Slot J.C."/>
        </authorList>
    </citation>
    <scope>NUCLEOTIDE SEQUENCE [LARGE SCALE GENOMIC DNA]</scope>
    <source>
        <strain evidence="1 2">2629</strain>
    </source>
</reference>
<dbReference type="Proteomes" id="UP000284842">
    <property type="component" value="Unassembled WGS sequence"/>
</dbReference>
<evidence type="ECO:0000313" key="2">
    <source>
        <dbReference type="Proteomes" id="UP000284842"/>
    </source>
</evidence>
<dbReference type="InParanoid" id="A0A409X5C2"/>
<evidence type="ECO:0000313" key="1">
    <source>
        <dbReference type="EMBL" id="PPQ85931.1"/>
    </source>
</evidence>
<evidence type="ECO:0008006" key="3">
    <source>
        <dbReference type="Google" id="ProtNLM"/>
    </source>
</evidence>
<organism evidence="1 2">
    <name type="scientific">Panaeolus cyanescens</name>
    <dbReference type="NCBI Taxonomy" id="181874"/>
    <lineage>
        <taxon>Eukaryota</taxon>
        <taxon>Fungi</taxon>
        <taxon>Dikarya</taxon>
        <taxon>Basidiomycota</taxon>
        <taxon>Agaricomycotina</taxon>
        <taxon>Agaricomycetes</taxon>
        <taxon>Agaricomycetidae</taxon>
        <taxon>Agaricales</taxon>
        <taxon>Agaricineae</taxon>
        <taxon>Galeropsidaceae</taxon>
        <taxon>Panaeolus</taxon>
    </lineage>
</organism>
<comment type="caution">
    <text evidence="1">The sequence shown here is derived from an EMBL/GenBank/DDBJ whole genome shotgun (WGS) entry which is preliminary data.</text>
</comment>
<dbReference type="AlphaFoldDB" id="A0A409X5C2"/>
<name>A0A409X5C2_9AGAR</name>
<gene>
    <name evidence="1" type="ORF">CVT24_009990</name>
</gene>
<sequence>MRTSLWSNLQQISFRLVSTATLHSFLKTCPNVRCIVVHTLRSLNAAGNAMPPIIAHALESLNIGEALDDLTETIAPLTAPNLKRLSYGYSFGSGQSKCLEDFLKRSGCKLESLCIVCTTPDFDEAETKSMLHTPIITAIPNFSLRLIEDGCDPSFPQTIITETAEKWRATAYVHHEPKNHGYHLGWGTLDMAHAYNIDYPFLVKSPKPLPKWTMSFTDGPLTSA</sequence>
<protein>
    <recommendedName>
        <fullName evidence="3">F-box domain-containing protein</fullName>
    </recommendedName>
</protein>
<dbReference type="EMBL" id="NHTK01004595">
    <property type="protein sequence ID" value="PPQ85931.1"/>
    <property type="molecule type" value="Genomic_DNA"/>
</dbReference>